<feature type="non-terminal residue" evidence="2">
    <location>
        <position position="1"/>
    </location>
</feature>
<keyword evidence="3" id="KW-1185">Reference proteome</keyword>
<protein>
    <submittedName>
        <fullName evidence="2">Uncharacterized protein</fullName>
    </submittedName>
</protein>
<name>A0AAV2IGI2_LYMST</name>
<dbReference type="Proteomes" id="UP001497497">
    <property type="component" value="Unassembled WGS sequence"/>
</dbReference>
<accession>A0AAV2IGI2</accession>
<feature type="region of interest" description="Disordered" evidence="1">
    <location>
        <begin position="118"/>
        <end position="164"/>
    </location>
</feature>
<feature type="compositionally biased region" description="Polar residues" evidence="1">
    <location>
        <begin position="137"/>
        <end position="164"/>
    </location>
</feature>
<proteinExistence type="predicted"/>
<reference evidence="2 3" key="1">
    <citation type="submission" date="2024-04" db="EMBL/GenBank/DDBJ databases">
        <authorList>
            <consortium name="Genoscope - CEA"/>
            <person name="William W."/>
        </authorList>
    </citation>
    <scope>NUCLEOTIDE SEQUENCE [LARGE SCALE GENOMIC DNA]</scope>
</reference>
<dbReference type="EMBL" id="CAXITT010000644">
    <property type="protein sequence ID" value="CAL1544766.1"/>
    <property type="molecule type" value="Genomic_DNA"/>
</dbReference>
<sequence length="164" mass="18120">SSPKKTFQNKHLVERMNLSEKIGLTDQNFLGQAASHFMEDQPVGGLLDQQQLMMGDQQQENQLMMMTQYQQSFTSTEIPSLQSKRDLQQGVTDVSYHILKKLGIHACLKDSGLSQPTSYTGQATSYTGQSTSYTGQPNSYTGQSTSYTGQPFQTGHSSVEGHSN</sequence>
<feature type="compositionally biased region" description="Low complexity" evidence="1">
    <location>
        <begin position="120"/>
        <end position="136"/>
    </location>
</feature>
<dbReference type="AlphaFoldDB" id="A0AAV2IGI2"/>
<gene>
    <name evidence="2" type="ORF">GSLYS_00018249001</name>
</gene>
<evidence type="ECO:0000256" key="1">
    <source>
        <dbReference type="SAM" id="MobiDB-lite"/>
    </source>
</evidence>
<evidence type="ECO:0000313" key="3">
    <source>
        <dbReference type="Proteomes" id="UP001497497"/>
    </source>
</evidence>
<organism evidence="2 3">
    <name type="scientific">Lymnaea stagnalis</name>
    <name type="common">Great pond snail</name>
    <name type="synonym">Helix stagnalis</name>
    <dbReference type="NCBI Taxonomy" id="6523"/>
    <lineage>
        <taxon>Eukaryota</taxon>
        <taxon>Metazoa</taxon>
        <taxon>Spiralia</taxon>
        <taxon>Lophotrochozoa</taxon>
        <taxon>Mollusca</taxon>
        <taxon>Gastropoda</taxon>
        <taxon>Heterobranchia</taxon>
        <taxon>Euthyneura</taxon>
        <taxon>Panpulmonata</taxon>
        <taxon>Hygrophila</taxon>
        <taxon>Lymnaeoidea</taxon>
        <taxon>Lymnaeidae</taxon>
        <taxon>Lymnaea</taxon>
    </lineage>
</organism>
<evidence type="ECO:0000313" key="2">
    <source>
        <dbReference type="EMBL" id="CAL1544766.1"/>
    </source>
</evidence>
<comment type="caution">
    <text evidence="2">The sequence shown here is derived from an EMBL/GenBank/DDBJ whole genome shotgun (WGS) entry which is preliminary data.</text>
</comment>
<feature type="non-terminal residue" evidence="2">
    <location>
        <position position="164"/>
    </location>
</feature>